<dbReference type="AlphaFoldDB" id="A0AAJ0BZD2"/>
<keyword evidence="4" id="KW-1185">Reference proteome</keyword>
<gene>
    <name evidence="3" type="ORF">QBC33DRAFT_65073</name>
</gene>
<keyword evidence="2" id="KW-0812">Transmembrane</keyword>
<protein>
    <submittedName>
        <fullName evidence="3">Uncharacterized protein</fullName>
    </submittedName>
</protein>
<feature type="compositionally biased region" description="Acidic residues" evidence="1">
    <location>
        <begin position="182"/>
        <end position="193"/>
    </location>
</feature>
<evidence type="ECO:0000256" key="2">
    <source>
        <dbReference type="SAM" id="Phobius"/>
    </source>
</evidence>
<reference evidence="3" key="1">
    <citation type="submission" date="2023-06" db="EMBL/GenBank/DDBJ databases">
        <title>Genome-scale phylogeny and comparative genomics of the fungal order Sordariales.</title>
        <authorList>
            <consortium name="Lawrence Berkeley National Laboratory"/>
            <person name="Hensen N."/>
            <person name="Bonometti L."/>
            <person name="Westerberg I."/>
            <person name="Brannstrom I.O."/>
            <person name="Guillou S."/>
            <person name="Cros-Aarteil S."/>
            <person name="Calhoun S."/>
            <person name="Haridas S."/>
            <person name="Kuo A."/>
            <person name="Mondo S."/>
            <person name="Pangilinan J."/>
            <person name="Riley R."/>
            <person name="Labutti K."/>
            <person name="Andreopoulos B."/>
            <person name="Lipzen A."/>
            <person name="Chen C."/>
            <person name="Yanf M."/>
            <person name="Daum C."/>
            <person name="Ng V."/>
            <person name="Clum A."/>
            <person name="Steindorff A."/>
            <person name="Ohm R."/>
            <person name="Martin F."/>
            <person name="Silar P."/>
            <person name="Natvig D."/>
            <person name="Lalanne C."/>
            <person name="Gautier V."/>
            <person name="Ament-Velasquez S.L."/>
            <person name="Kruys A."/>
            <person name="Hutchinson M.I."/>
            <person name="Powell A.J."/>
            <person name="Barry K."/>
            <person name="Miller A.N."/>
            <person name="Grigoriev I.V."/>
            <person name="Debuchy R."/>
            <person name="Gladieux P."/>
            <person name="Thoren M.H."/>
            <person name="Johannesson H."/>
        </authorList>
    </citation>
    <scope>NUCLEOTIDE SEQUENCE</scope>
    <source>
        <strain evidence="3">8032-3</strain>
    </source>
</reference>
<sequence length="285" mass="30518">MSSASEPCACSLDGPFKVAFIIATIGLGLVSLGMLGCVAILKNQCHVYADKYYASRRLYDFAVHREHCQASEVMRLKRELQWLVGDWPPAGTGLPPLEPIEVGEEPFAIADDDTSKSDPDEDNFMPKDNAVAENAPTPDPAADAREWPLRPSMPPSPRGPHDSFLPPYRTLMYELNLALADESDGAMGDDESDAVNSQAGGEETEDDEDWSPRTPESERSSGPPIQAPGPLPGRKASRPGLETGDAEGPKAKKDDDVVSAASAVASSCDASRSEAALWSMRSSSI</sequence>
<feature type="region of interest" description="Disordered" evidence="1">
    <location>
        <begin position="110"/>
        <end position="165"/>
    </location>
</feature>
<comment type="caution">
    <text evidence="3">The sequence shown here is derived from an EMBL/GenBank/DDBJ whole genome shotgun (WGS) entry which is preliminary data.</text>
</comment>
<evidence type="ECO:0000256" key="1">
    <source>
        <dbReference type="SAM" id="MobiDB-lite"/>
    </source>
</evidence>
<dbReference type="Proteomes" id="UP001244011">
    <property type="component" value="Unassembled WGS sequence"/>
</dbReference>
<dbReference type="EMBL" id="MU839008">
    <property type="protein sequence ID" value="KAK1767300.1"/>
    <property type="molecule type" value="Genomic_DNA"/>
</dbReference>
<keyword evidence="2" id="KW-0472">Membrane</keyword>
<organism evidence="3 4">
    <name type="scientific">Phialemonium atrogriseum</name>
    <dbReference type="NCBI Taxonomy" id="1093897"/>
    <lineage>
        <taxon>Eukaryota</taxon>
        <taxon>Fungi</taxon>
        <taxon>Dikarya</taxon>
        <taxon>Ascomycota</taxon>
        <taxon>Pezizomycotina</taxon>
        <taxon>Sordariomycetes</taxon>
        <taxon>Sordariomycetidae</taxon>
        <taxon>Cephalothecales</taxon>
        <taxon>Cephalothecaceae</taxon>
        <taxon>Phialemonium</taxon>
    </lineage>
</organism>
<evidence type="ECO:0000313" key="3">
    <source>
        <dbReference type="EMBL" id="KAK1767300.1"/>
    </source>
</evidence>
<dbReference type="GeneID" id="85316139"/>
<feature type="compositionally biased region" description="Basic and acidic residues" evidence="1">
    <location>
        <begin position="247"/>
        <end position="256"/>
    </location>
</feature>
<proteinExistence type="predicted"/>
<feature type="region of interest" description="Disordered" evidence="1">
    <location>
        <begin position="182"/>
        <end position="285"/>
    </location>
</feature>
<dbReference type="RefSeq" id="XP_060283513.1">
    <property type="nucleotide sequence ID" value="XM_060432952.1"/>
</dbReference>
<feature type="transmembrane region" description="Helical" evidence="2">
    <location>
        <begin position="20"/>
        <end position="41"/>
    </location>
</feature>
<name>A0AAJ0BZD2_9PEZI</name>
<feature type="compositionally biased region" description="Low complexity" evidence="1">
    <location>
        <begin position="258"/>
        <end position="270"/>
    </location>
</feature>
<accession>A0AAJ0BZD2</accession>
<evidence type="ECO:0000313" key="4">
    <source>
        <dbReference type="Proteomes" id="UP001244011"/>
    </source>
</evidence>
<keyword evidence="2" id="KW-1133">Transmembrane helix</keyword>